<proteinExistence type="predicted"/>
<dbReference type="AlphaFoldDB" id="A0AAD8JDK4"/>
<dbReference type="PANTHER" id="PTHR33193">
    <property type="entry name" value="DOMAIN PROTEIN, PUTATIVE (DUF3511)-RELATED"/>
    <property type="match status" value="1"/>
</dbReference>
<protein>
    <submittedName>
        <fullName evidence="1">Uncharacterized protein</fullName>
    </submittedName>
</protein>
<evidence type="ECO:0000313" key="2">
    <source>
        <dbReference type="Proteomes" id="UP001237642"/>
    </source>
</evidence>
<dbReference type="PANTHER" id="PTHR33193:SF13">
    <property type="entry name" value="EXPRESSED PROTEIN"/>
    <property type="match status" value="1"/>
</dbReference>
<keyword evidence="2" id="KW-1185">Reference proteome</keyword>
<dbReference type="InterPro" id="IPR021899">
    <property type="entry name" value="DUF3511"/>
</dbReference>
<dbReference type="EMBL" id="JAUIZM010000001">
    <property type="protein sequence ID" value="KAK1401766.1"/>
    <property type="molecule type" value="Genomic_DNA"/>
</dbReference>
<accession>A0AAD8JDK4</accession>
<name>A0AAD8JDK4_9APIA</name>
<gene>
    <name evidence="1" type="ORF">POM88_001371</name>
</gene>
<reference evidence="1" key="1">
    <citation type="submission" date="2023-02" db="EMBL/GenBank/DDBJ databases">
        <title>Genome of toxic invasive species Heracleum sosnowskyi carries increased number of genes despite the absence of recent whole-genome duplications.</title>
        <authorList>
            <person name="Schelkunov M."/>
            <person name="Shtratnikova V."/>
            <person name="Makarenko M."/>
            <person name="Klepikova A."/>
            <person name="Omelchenko D."/>
            <person name="Novikova G."/>
            <person name="Obukhova E."/>
            <person name="Bogdanov V."/>
            <person name="Penin A."/>
            <person name="Logacheva M."/>
        </authorList>
    </citation>
    <scope>NUCLEOTIDE SEQUENCE</scope>
    <source>
        <strain evidence="1">Hsosn_3</strain>
        <tissue evidence="1">Leaf</tissue>
    </source>
</reference>
<sequence>MSARMRVSEGNNSMLHRTYIKTAEKTVYVNDGKPYNGSNIFVVRSNPFPELSMPTPAIYNVMYNTRARPAKSKKPKNSWIEPCDMRRRKRIIKYKYYDMEGKIKTCLRRGVRWINEKCHKVAYGF</sequence>
<organism evidence="1 2">
    <name type="scientific">Heracleum sosnowskyi</name>
    <dbReference type="NCBI Taxonomy" id="360622"/>
    <lineage>
        <taxon>Eukaryota</taxon>
        <taxon>Viridiplantae</taxon>
        <taxon>Streptophyta</taxon>
        <taxon>Embryophyta</taxon>
        <taxon>Tracheophyta</taxon>
        <taxon>Spermatophyta</taxon>
        <taxon>Magnoliopsida</taxon>
        <taxon>eudicotyledons</taxon>
        <taxon>Gunneridae</taxon>
        <taxon>Pentapetalae</taxon>
        <taxon>asterids</taxon>
        <taxon>campanulids</taxon>
        <taxon>Apiales</taxon>
        <taxon>Apiaceae</taxon>
        <taxon>Apioideae</taxon>
        <taxon>apioid superclade</taxon>
        <taxon>Tordylieae</taxon>
        <taxon>Tordyliinae</taxon>
        <taxon>Heracleum</taxon>
    </lineage>
</organism>
<evidence type="ECO:0000313" key="1">
    <source>
        <dbReference type="EMBL" id="KAK1401766.1"/>
    </source>
</evidence>
<comment type="caution">
    <text evidence="1">The sequence shown here is derived from an EMBL/GenBank/DDBJ whole genome shotgun (WGS) entry which is preliminary data.</text>
</comment>
<dbReference type="Proteomes" id="UP001237642">
    <property type="component" value="Unassembled WGS sequence"/>
</dbReference>
<reference evidence="1" key="2">
    <citation type="submission" date="2023-05" db="EMBL/GenBank/DDBJ databases">
        <authorList>
            <person name="Schelkunov M.I."/>
        </authorList>
    </citation>
    <scope>NUCLEOTIDE SEQUENCE</scope>
    <source>
        <strain evidence="1">Hsosn_3</strain>
        <tissue evidence="1">Leaf</tissue>
    </source>
</reference>
<dbReference type="Pfam" id="PF12023">
    <property type="entry name" value="DUF3511"/>
    <property type="match status" value="1"/>
</dbReference>